<evidence type="ECO:0000256" key="2">
    <source>
        <dbReference type="ARBA" id="ARBA00022448"/>
    </source>
</evidence>
<evidence type="ECO:0000256" key="4">
    <source>
        <dbReference type="ARBA" id="ARBA00022840"/>
    </source>
</evidence>
<dbReference type="EMBL" id="CP120863">
    <property type="protein sequence ID" value="WFE88310.1"/>
    <property type="molecule type" value="Genomic_DNA"/>
</dbReference>
<dbReference type="RefSeq" id="WP_265681158.1">
    <property type="nucleotide sequence ID" value="NZ_CP120863.1"/>
</dbReference>
<dbReference type="Pfam" id="PF00005">
    <property type="entry name" value="ABC_tran"/>
    <property type="match status" value="1"/>
</dbReference>
<proteinExistence type="inferred from homology"/>
<accession>A0ABY8F4W3</accession>
<dbReference type="PANTHER" id="PTHR42788">
    <property type="entry name" value="TAURINE IMPORT ATP-BINDING PROTEIN-RELATED"/>
    <property type="match status" value="1"/>
</dbReference>
<name>A0ABY8F4W3_9HYPH</name>
<dbReference type="PROSITE" id="PS50893">
    <property type="entry name" value="ABC_TRANSPORTER_2"/>
    <property type="match status" value="1"/>
</dbReference>
<protein>
    <submittedName>
        <fullName evidence="6">ATP-binding cassette domain-containing protein</fullName>
    </submittedName>
</protein>
<evidence type="ECO:0000259" key="5">
    <source>
        <dbReference type="PROSITE" id="PS50893"/>
    </source>
</evidence>
<feature type="domain" description="ABC transporter" evidence="5">
    <location>
        <begin position="2"/>
        <end position="197"/>
    </location>
</feature>
<keyword evidence="2" id="KW-0813">Transport</keyword>
<keyword evidence="3" id="KW-0547">Nucleotide-binding</keyword>
<keyword evidence="7" id="KW-1185">Reference proteome</keyword>
<dbReference type="GO" id="GO:0005524">
    <property type="term" value="F:ATP binding"/>
    <property type="evidence" value="ECO:0007669"/>
    <property type="project" value="UniProtKB-KW"/>
</dbReference>
<evidence type="ECO:0000256" key="1">
    <source>
        <dbReference type="ARBA" id="ARBA00005417"/>
    </source>
</evidence>
<keyword evidence="4 6" id="KW-0067">ATP-binding</keyword>
<dbReference type="SUPFAM" id="SSF52540">
    <property type="entry name" value="P-loop containing nucleoside triphosphate hydrolases"/>
    <property type="match status" value="1"/>
</dbReference>
<dbReference type="PROSITE" id="PS00211">
    <property type="entry name" value="ABC_TRANSPORTER_1"/>
    <property type="match status" value="1"/>
</dbReference>
<dbReference type="InterPro" id="IPR003439">
    <property type="entry name" value="ABC_transporter-like_ATP-bd"/>
</dbReference>
<dbReference type="InterPro" id="IPR027417">
    <property type="entry name" value="P-loop_NTPase"/>
</dbReference>
<dbReference type="Gene3D" id="3.40.50.300">
    <property type="entry name" value="P-loop containing nucleotide triphosphate hydrolases"/>
    <property type="match status" value="1"/>
</dbReference>
<dbReference type="PANTHER" id="PTHR42788:SF19">
    <property type="entry name" value="ALIPHATIC SULFONATES IMPORT ATP-BINDING PROTEIN SSUB 2"/>
    <property type="match status" value="1"/>
</dbReference>
<dbReference type="Proteomes" id="UP001209803">
    <property type="component" value="Chromosome"/>
</dbReference>
<organism evidence="6 7">
    <name type="scientific">Roseibium porphyridii</name>
    <dbReference type="NCBI Taxonomy" id="2866279"/>
    <lineage>
        <taxon>Bacteria</taxon>
        <taxon>Pseudomonadati</taxon>
        <taxon>Pseudomonadota</taxon>
        <taxon>Alphaproteobacteria</taxon>
        <taxon>Hyphomicrobiales</taxon>
        <taxon>Stappiaceae</taxon>
        <taxon>Roseibium</taxon>
    </lineage>
</organism>
<dbReference type="InterPro" id="IPR017871">
    <property type="entry name" value="ABC_transporter-like_CS"/>
</dbReference>
<gene>
    <name evidence="6" type="ORF">K1718_19380</name>
</gene>
<dbReference type="InterPro" id="IPR050166">
    <property type="entry name" value="ABC_transporter_ATP-bind"/>
</dbReference>
<evidence type="ECO:0000313" key="7">
    <source>
        <dbReference type="Proteomes" id="UP001209803"/>
    </source>
</evidence>
<dbReference type="SMART" id="SM00382">
    <property type="entry name" value="AAA"/>
    <property type="match status" value="1"/>
</dbReference>
<comment type="similarity">
    <text evidence="1">Belongs to the ABC transporter superfamily.</text>
</comment>
<evidence type="ECO:0000256" key="3">
    <source>
        <dbReference type="ARBA" id="ARBA00022741"/>
    </source>
</evidence>
<evidence type="ECO:0000313" key="6">
    <source>
        <dbReference type="EMBL" id="WFE88310.1"/>
    </source>
</evidence>
<sequence length="199" mass="21488">MIKIDIQSKAYGSLPVLGKVGFDIEAGDCVAVLGPSGIGKTTLLRIASGLDTVFEGQVSRPDRLSMVFQEPTLLPWRTAGENLKLIVGLDDEEVDQALKRVGLDGKADHLPDQLSLGQRRRLALARAFAAKPDFLVMDEPYASLDKALSGEMIELTRDLLRETQVATLLVTHSEIEAEALATRVLHLQGHPALLSNAPG</sequence>
<reference evidence="6 7" key="1">
    <citation type="submission" date="2023-03" db="EMBL/GenBank/DDBJ databases">
        <title>Roseibium porphyridii sp. nov. and Roseibium rhodosorbium sp. nov. isolated from marine algae, Porphyridium cruentum and Rhodosorus marinus, respectively.</title>
        <authorList>
            <person name="Lee M.W."/>
            <person name="Choi B.J."/>
            <person name="Lee J.K."/>
            <person name="Choi D.G."/>
            <person name="Baek J.H."/>
            <person name="Bayburt H."/>
            <person name="Kim J.M."/>
            <person name="Han D.M."/>
            <person name="Kim K.H."/>
            <person name="Jeon C.O."/>
        </authorList>
    </citation>
    <scope>NUCLEOTIDE SEQUENCE [LARGE SCALE GENOMIC DNA]</scope>
    <source>
        <strain evidence="6 7">KMA01</strain>
    </source>
</reference>
<dbReference type="InterPro" id="IPR003593">
    <property type="entry name" value="AAA+_ATPase"/>
</dbReference>